<dbReference type="AlphaFoldDB" id="A0AAD0QWN0"/>
<evidence type="ECO:0000313" key="2">
    <source>
        <dbReference type="Proteomes" id="UP000256503"/>
    </source>
</evidence>
<proteinExistence type="predicted"/>
<organism evidence="1 2">
    <name type="scientific">Pseudomonas plecoglossicida</name>
    <dbReference type="NCBI Taxonomy" id="70775"/>
    <lineage>
        <taxon>Bacteria</taxon>
        <taxon>Pseudomonadati</taxon>
        <taxon>Pseudomonadota</taxon>
        <taxon>Gammaproteobacteria</taxon>
        <taxon>Pseudomonadales</taxon>
        <taxon>Pseudomonadaceae</taxon>
        <taxon>Pseudomonas</taxon>
    </lineage>
</organism>
<gene>
    <name evidence="1" type="ORF">DVB73_15165</name>
</gene>
<dbReference type="EMBL" id="CP031146">
    <property type="protein sequence ID" value="AXM97028.1"/>
    <property type="molecule type" value="Genomic_DNA"/>
</dbReference>
<sequence>MPTFDGPIAGKPAPTMGAALQIPVGAGLPAIGPVTSVQVYRIHIQRPTYLAPARHLFQH</sequence>
<name>A0AAD0QWN0_PSEDL</name>
<reference evidence="1 2" key="1">
    <citation type="submission" date="2018-07" db="EMBL/GenBank/DDBJ databases">
        <title>Complete genome sequence of a Pseudomonas plecoglossicida strain pathogenic to the marine fish, Larimichthys crocea.</title>
        <authorList>
            <person name="Tao Z."/>
        </authorList>
    </citation>
    <scope>NUCLEOTIDE SEQUENCE [LARGE SCALE GENOMIC DNA]</scope>
    <source>
        <strain evidence="1 2">XSDHY-P</strain>
    </source>
</reference>
<evidence type="ECO:0000313" key="1">
    <source>
        <dbReference type="EMBL" id="AXM97028.1"/>
    </source>
</evidence>
<accession>A0AAD0QWN0</accession>
<protein>
    <submittedName>
        <fullName evidence="1">Uncharacterized protein</fullName>
    </submittedName>
</protein>
<dbReference type="Proteomes" id="UP000256503">
    <property type="component" value="Chromosome"/>
</dbReference>